<accession>J0WRN2</accession>
<dbReference type="KEGG" id="adl:AURDEDRAFT_176294"/>
<dbReference type="InParanoid" id="J0WRN2"/>
<proteinExistence type="predicted"/>
<gene>
    <name evidence="1" type="ORF">AURDEDRAFT_176294</name>
</gene>
<protein>
    <submittedName>
        <fullName evidence="1">Uncharacterized protein</fullName>
    </submittedName>
</protein>
<dbReference type="Proteomes" id="UP000006514">
    <property type="component" value="Unassembled WGS sequence"/>
</dbReference>
<organism evidence="1 2">
    <name type="scientific">Auricularia subglabra (strain TFB-10046 / SS5)</name>
    <name type="common">White-rot fungus</name>
    <name type="synonym">Auricularia delicata (strain TFB10046)</name>
    <dbReference type="NCBI Taxonomy" id="717982"/>
    <lineage>
        <taxon>Eukaryota</taxon>
        <taxon>Fungi</taxon>
        <taxon>Dikarya</taxon>
        <taxon>Basidiomycota</taxon>
        <taxon>Agaricomycotina</taxon>
        <taxon>Agaricomycetes</taxon>
        <taxon>Auriculariales</taxon>
        <taxon>Auriculariaceae</taxon>
        <taxon>Auricularia</taxon>
    </lineage>
</organism>
<keyword evidence="2" id="KW-1185">Reference proteome</keyword>
<name>J0WRN2_AURST</name>
<evidence type="ECO:0000313" key="1">
    <source>
        <dbReference type="EMBL" id="EJD34659.1"/>
    </source>
</evidence>
<dbReference type="AlphaFoldDB" id="J0WRN2"/>
<sequence>MTPVSLSIVSRLVFPESCEWKQCILPRLTFRALIPNRVVKLWETHAFGCAGRDTDAPAVGVVSSIAMALISHDRFSVLAGN</sequence>
<reference evidence="2" key="1">
    <citation type="journal article" date="2012" name="Science">
        <title>The Paleozoic origin of enzymatic lignin decomposition reconstructed from 31 fungal genomes.</title>
        <authorList>
            <person name="Floudas D."/>
            <person name="Binder M."/>
            <person name="Riley R."/>
            <person name="Barry K."/>
            <person name="Blanchette R.A."/>
            <person name="Henrissat B."/>
            <person name="Martinez A.T."/>
            <person name="Otillar R."/>
            <person name="Spatafora J.W."/>
            <person name="Yadav J.S."/>
            <person name="Aerts A."/>
            <person name="Benoit I."/>
            <person name="Boyd A."/>
            <person name="Carlson A."/>
            <person name="Copeland A."/>
            <person name="Coutinho P.M."/>
            <person name="de Vries R.P."/>
            <person name="Ferreira P."/>
            <person name="Findley K."/>
            <person name="Foster B."/>
            <person name="Gaskell J."/>
            <person name="Glotzer D."/>
            <person name="Gorecki P."/>
            <person name="Heitman J."/>
            <person name="Hesse C."/>
            <person name="Hori C."/>
            <person name="Igarashi K."/>
            <person name="Jurgens J.A."/>
            <person name="Kallen N."/>
            <person name="Kersten P."/>
            <person name="Kohler A."/>
            <person name="Kuees U."/>
            <person name="Kumar T.K.A."/>
            <person name="Kuo A."/>
            <person name="LaButti K."/>
            <person name="Larrondo L.F."/>
            <person name="Lindquist E."/>
            <person name="Ling A."/>
            <person name="Lombard V."/>
            <person name="Lucas S."/>
            <person name="Lundell T."/>
            <person name="Martin R."/>
            <person name="McLaughlin D.J."/>
            <person name="Morgenstern I."/>
            <person name="Morin E."/>
            <person name="Murat C."/>
            <person name="Nagy L.G."/>
            <person name="Nolan M."/>
            <person name="Ohm R.A."/>
            <person name="Patyshakuliyeva A."/>
            <person name="Rokas A."/>
            <person name="Ruiz-Duenas F.J."/>
            <person name="Sabat G."/>
            <person name="Salamov A."/>
            <person name="Samejima M."/>
            <person name="Schmutz J."/>
            <person name="Slot J.C."/>
            <person name="St John F."/>
            <person name="Stenlid J."/>
            <person name="Sun H."/>
            <person name="Sun S."/>
            <person name="Syed K."/>
            <person name="Tsang A."/>
            <person name="Wiebenga A."/>
            <person name="Young D."/>
            <person name="Pisabarro A."/>
            <person name="Eastwood D.C."/>
            <person name="Martin F."/>
            <person name="Cullen D."/>
            <person name="Grigoriev I.V."/>
            <person name="Hibbett D.S."/>
        </authorList>
    </citation>
    <scope>NUCLEOTIDE SEQUENCE [LARGE SCALE GENOMIC DNA]</scope>
    <source>
        <strain evidence="2">TFB10046</strain>
    </source>
</reference>
<evidence type="ECO:0000313" key="2">
    <source>
        <dbReference type="Proteomes" id="UP000006514"/>
    </source>
</evidence>
<dbReference type="EMBL" id="JH687929">
    <property type="protein sequence ID" value="EJD34659.1"/>
    <property type="molecule type" value="Genomic_DNA"/>
</dbReference>